<name>A0AA46AHU5_9CLOT</name>
<proteinExistence type="predicted"/>
<sequence length="55" mass="6276">MITRQKEKQRTQIELISLDELVSKDYLKVAQGDGEAWAFFFQTLCGFPTQNAGSH</sequence>
<dbReference type="RefSeq" id="WP_283407999.1">
    <property type="nucleotide sequence ID" value="NZ_FXUF01000002.1"/>
</dbReference>
<dbReference type="EMBL" id="FXUF01000002">
    <property type="protein sequence ID" value="SMP43695.1"/>
    <property type="molecule type" value="Genomic_DNA"/>
</dbReference>
<dbReference type="AlphaFoldDB" id="A0AA46AHU5"/>
<keyword evidence="2" id="KW-1185">Reference proteome</keyword>
<accession>A0AA46AHU5</accession>
<protein>
    <submittedName>
        <fullName evidence="1">Uncharacterized protein</fullName>
    </submittedName>
</protein>
<comment type="caution">
    <text evidence="1">The sequence shown here is derived from an EMBL/GenBank/DDBJ whole genome shotgun (WGS) entry which is preliminary data.</text>
</comment>
<evidence type="ECO:0000313" key="2">
    <source>
        <dbReference type="Proteomes" id="UP001158066"/>
    </source>
</evidence>
<organism evidence="1 2">
    <name type="scientific">Anoxynatronum buryatiense</name>
    <dbReference type="NCBI Taxonomy" id="489973"/>
    <lineage>
        <taxon>Bacteria</taxon>
        <taxon>Bacillati</taxon>
        <taxon>Bacillota</taxon>
        <taxon>Clostridia</taxon>
        <taxon>Eubacteriales</taxon>
        <taxon>Clostridiaceae</taxon>
        <taxon>Anoxynatronum</taxon>
    </lineage>
</organism>
<evidence type="ECO:0000313" key="1">
    <source>
        <dbReference type="EMBL" id="SMP43695.1"/>
    </source>
</evidence>
<reference evidence="1" key="1">
    <citation type="submission" date="2017-05" db="EMBL/GenBank/DDBJ databases">
        <authorList>
            <person name="Varghese N."/>
            <person name="Submissions S."/>
        </authorList>
    </citation>
    <scope>NUCLEOTIDE SEQUENCE</scope>
    <source>
        <strain evidence="1">Su22</strain>
    </source>
</reference>
<gene>
    <name evidence="1" type="ORF">SAMN06296020_10284</name>
</gene>
<dbReference type="Proteomes" id="UP001158066">
    <property type="component" value="Unassembled WGS sequence"/>
</dbReference>